<dbReference type="InterPro" id="IPR006153">
    <property type="entry name" value="Cation/H_exchanger_TM"/>
</dbReference>
<protein>
    <recommendedName>
        <fullName evidence="12">Cation/H+ exchanger transmembrane domain-containing protein</fullName>
    </recommendedName>
</protein>
<dbReference type="InterPro" id="IPR038770">
    <property type="entry name" value="Na+/solute_symporter_sf"/>
</dbReference>
<evidence type="ECO:0000256" key="10">
    <source>
        <dbReference type="ARBA" id="ARBA00023201"/>
    </source>
</evidence>
<gene>
    <name evidence="13" type="ORF">GCM10023196_016390</name>
</gene>
<keyword evidence="5 11" id="KW-0812">Transmembrane</keyword>
<dbReference type="RefSeq" id="WP_345430042.1">
    <property type="nucleotide sequence ID" value="NZ_BAABHK010000002.1"/>
</dbReference>
<evidence type="ECO:0000259" key="12">
    <source>
        <dbReference type="Pfam" id="PF00999"/>
    </source>
</evidence>
<dbReference type="Proteomes" id="UP001501442">
    <property type="component" value="Unassembled WGS sequence"/>
</dbReference>
<feature type="transmembrane region" description="Helical" evidence="11">
    <location>
        <begin position="80"/>
        <end position="102"/>
    </location>
</feature>
<keyword evidence="14" id="KW-1185">Reference proteome</keyword>
<feature type="domain" description="Cation/H+ exchanger transmembrane" evidence="12">
    <location>
        <begin position="26"/>
        <end position="412"/>
    </location>
</feature>
<evidence type="ECO:0000313" key="14">
    <source>
        <dbReference type="Proteomes" id="UP001501442"/>
    </source>
</evidence>
<proteinExistence type="inferred from homology"/>
<evidence type="ECO:0000256" key="5">
    <source>
        <dbReference type="ARBA" id="ARBA00022692"/>
    </source>
</evidence>
<feature type="transmembrane region" description="Helical" evidence="11">
    <location>
        <begin position="247"/>
        <end position="265"/>
    </location>
</feature>
<name>A0ABP8U5G2_9ACTN</name>
<feature type="transmembrane region" description="Helical" evidence="11">
    <location>
        <begin position="45"/>
        <end position="68"/>
    </location>
</feature>
<evidence type="ECO:0000256" key="9">
    <source>
        <dbReference type="ARBA" id="ARBA00023136"/>
    </source>
</evidence>
<reference evidence="14" key="1">
    <citation type="journal article" date="2019" name="Int. J. Syst. Evol. Microbiol.">
        <title>The Global Catalogue of Microorganisms (GCM) 10K type strain sequencing project: providing services to taxonomists for standard genome sequencing and annotation.</title>
        <authorList>
            <consortium name="The Broad Institute Genomics Platform"/>
            <consortium name="The Broad Institute Genome Sequencing Center for Infectious Disease"/>
            <person name="Wu L."/>
            <person name="Ma J."/>
        </authorList>
    </citation>
    <scope>NUCLEOTIDE SEQUENCE [LARGE SCALE GENOMIC DNA]</scope>
    <source>
        <strain evidence="14">JCM 17939</strain>
    </source>
</reference>
<comment type="caution">
    <text evidence="13">The sequence shown here is derived from an EMBL/GenBank/DDBJ whole genome shotgun (WGS) entry which is preliminary data.</text>
</comment>
<evidence type="ECO:0000256" key="1">
    <source>
        <dbReference type="ARBA" id="ARBA00004141"/>
    </source>
</evidence>
<feature type="transmembrane region" description="Helical" evidence="11">
    <location>
        <begin position="296"/>
        <end position="314"/>
    </location>
</feature>
<keyword evidence="6 11" id="KW-1133">Transmembrane helix</keyword>
<feature type="transmembrane region" description="Helical" evidence="11">
    <location>
        <begin position="214"/>
        <end position="235"/>
    </location>
</feature>
<keyword evidence="9 11" id="KW-0472">Membrane</keyword>
<dbReference type="Pfam" id="PF00999">
    <property type="entry name" value="Na_H_Exchanger"/>
    <property type="match status" value="1"/>
</dbReference>
<feature type="transmembrane region" description="Helical" evidence="11">
    <location>
        <begin position="271"/>
        <end position="289"/>
    </location>
</feature>
<keyword evidence="3" id="KW-0813">Transport</keyword>
<sequence length="434" mass="44864">MAPVAPLNAHQLLVFLLQIALLLGSALVLGRLARWLGMPPIVGELFAGVIMGPSLLTHVAPGFAAWLLPQRPDQQHLLDALGQFGVILLIGITGMHIDLAMVKRQGMTAVRVSAGGLLVPLGAGVGIGLVLPASLLAADGDRTAFAWFIGVAMCVSAIPVIAKTLLEMRLLHRDIGQQIVNSAVVDDAIGWLLLSVVSAMATTGVHAAGVATSVVRLAGVVAFTIVLGRPLVNLITRFAGRSEETGVGMAAAVVVIFLCAAGTQALGMEPVFGAFLAGVLLSSVGWGAGSGRLASLRTFVMAVPAPLYFATAGLRTDLTALARPTVAVAAVAVLLVAVVGKFVGAYAGARASRLGHWEALSLGAGMNARGVIGLVIAMVGLRLGVLSTAMYTIVVLMAIVTSVMAPPILRYTVRRIEVTSEEQHREQVLLGGYR</sequence>
<feature type="transmembrane region" description="Helical" evidence="11">
    <location>
        <begin position="12"/>
        <end position="33"/>
    </location>
</feature>
<dbReference type="EMBL" id="BAABHK010000002">
    <property type="protein sequence ID" value="GAA4622786.1"/>
    <property type="molecule type" value="Genomic_DNA"/>
</dbReference>
<feature type="transmembrane region" description="Helical" evidence="11">
    <location>
        <begin position="389"/>
        <end position="409"/>
    </location>
</feature>
<dbReference type="PANTHER" id="PTHR43562">
    <property type="entry name" value="NAPA-TYPE SODIUM/HYDROGEN ANTIPORTER"/>
    <property type="match status" value="1"/>
</dbReference>
<keyword evidence="8" id="KW-0406">Ion transport</keyword>
<evidence type="ECO:0000256" key="2">
    <source>
        <dbReference type="ARBA" id="ARBA00005551"/>
    </source>
</evidence>
<feature type="transmembrane region" description="Helical" evidence="11">
    <location>
        <begin position="187"/>
        <end position="208"/>
    </location>
</feature>
<accession>A0ABP8U5G2</accession>
<comment type="subcellular location">
    <subcellularLocation>
        <location evidence="1">Membrane</location>
        <topology evidence="1">Multi-pass membrane protein</topology>
    </subcellularLocation>
</comment>
<evidence type="ECO:0000256" key="8">
    <source>
        <dbReference type="ARBA" id="ARBA00023065"/>
    </source>
</evidence>
<comment type="similarity">
    <text evidence="2">Belongs to the monovalent cation:proton antiporter 2 (CPA2) transporter (TC 2.A.37) family.</text>
</comment>
<feature type="transmembrane region" description="Helical" evidence="11">
    <location>
        <begin position="359"/>
        <end position="383"/>
    </location>
</feature>
<evidence type="ECO:0000256" key="7">
    <source>
        <dbReference type="ARBA" id="ARBA00023053"/>
    </source>
</evidence>
<keyword evidence="4" id="KW-0050">Antiport</keyword>
<feature type="transmembrane region" description="Helical" evidence="11">
    <location>
        <begin position="114"/>
        <end position="138"/>
    </location>
</feature>
<evidence type="ECO:0000313" key="13">
    <source>
        <dbReference type="EMBL" id="GAA4622786.1"/>
    </source>
</evidence>
<dbReference type="Gene3D" id="1.20.1530.20">
    <property type="match status" value="1"/>
</dbReference>
<evidence type="ECO:0000256" key="11">
    <source>
        <dbReference type="SAM" id="Phobius"/>
    </source>
</evidence>
<dbReference type="PANTHER" id="PTHR43562:SF3">
    <property type="entry name" value="SODIUM ION_PROTON EXCHANGER (EUROFUNG)"/>
    <property type="match status" value="1"/>
</dbReference>
<feature type="transmembrane region" description="Helical" evidence="11">
    <location>
        <begin position="326"/>
        <end position="347"/>
    </location>
</feature>
<keyword evidence="7" id="KW-0915">Sodium</keyword>
<organism evidence="13 14">
    <name type="scientific">Actinoallomurus vinaceus</name>
    <dbReference type="NCBI Taxonomy" id="1080074"/>
    <lineage>
        <taxon>Bacteria</taxon>
        <taxon>Bacillati</taxon>
        <taxon>Actinomycetota</taxon>
        <taxon>Actinomycetes</taxon>
        <taxon>Streptosporangiales</taxon>
        <taxon>Thermomonosporaceae</taxon>
        <taxon>Actinoallomurus</taxon>
    </lineage>
</organism>
<keyword evidence="10" id="KW-0739">Sodium transport</keyword>
<evidence type="ECO:0000256" key="3">
    <source>
        <dbReference type="ARBA" id="ARBA00022448"/>
    </source>
</evidence>
<evidence type="ECO:0000256" key="6">
    <source>
        <dbReference type="ARBA" id="ARBA00022989"/>
    </source>
</evidence>
<feature type="transmembrane region" description="Helical" evidence="11">
    <location>
        <begin position="144"/>
        <end position="166"/>
    </location>
</feature>
<evidence type="ECO:0000256" key="4">
    <source>
        <dbReference type="ARBA" id="ARBA00022449"/>
    </source>
</evidence>